<name>C5KN27_PERM5</name>
<organism evidence="2">
    <name type="scientific">Perkinsus marinus (strain ATCC 50983 / TXsc)</name>
    <dbReference type="NCBI Taxonomy" id="423536"/>
    <lineage>
        <taxon>Eukaryota</taxon>
        <taxon>Sar</taxon>
        <taxon>Alveolata</taxon>
        <taxon>Perkinsozoa</taxon>
        <taxon>Perkinsea</taxon>
        <taxon>Perkinsida</taxon>
        <taxon>Perkinsidae</taxon>
        <taxon>Perkinsus</taxon>
    </lineage>
</organism>
<gene>
    <name evidence="1" type="ORF">Pmar_PMAR016977</name>
</gene>
<dbReference type="Proteomes" id="UP000007800">
    <property type="component" value="Unassembled WGS sequence"/>
</dbReference>
<dbReference type="EMBL" id="GG674556">
    <property type="protein sequence ID" value="EER14115.1"/>
    <property type="molecule type" value="Genomic_DNA"/>
</dbReference>
<protein>
    <submittedName>
        <fullName evidence="1">Uncharacterized protein</fullName>
    </submittedName>
</protein>
<keyword evidence="2" id="KW-1185">Reference proteome</keyword>
<proteinExistence type="predicted"/>
<evidence type="ECO:0000313" key="2">
    <source>
        <dbReference type="Proteomes" id="UP000007800"/>
    </source>
</evidence>
<evidence type="ECO:0000313" key="1">
    <source>
        <dbReference type="EMBL" id="EER14115.1"/>
    </source>
</evidence>
<dbReference type="AlphaFoldDB" id="C5KN27"/>
<sequence length="63" mass="7380">MQYSNSKLNPRALALPQLRSLKNADRETFEKFMKIQEWWLGFDTNEKVLTHSTLMGNKDAFSC</sequence>
<dbReference type="InParanoid" id="C5KN27"/>
<dbReference type="OrthoDB" id="431667at2759"/>
<dbReference type="RefSeq" id="XP_002782320.1">
    <property type="nucleotide sequence ID" value="XM_002782274.1"/>
</dbReference>
<accession>C5KN27</accession>
<feature type="non-terminal residue" evidence="1">
    <location>
        <position position="63"/>
    </location>
</feature>
<dbReference type="GeneID" id="9059989"/>
<reference evidence="1 2" key="1">
    <citation type="submission" date="2008-07" db="EMBL/GenBank/DDBJ databases">
        <authorList>
            <person name="El-Sayed N."/>
            <person name="Caler E."/>
            <person name="Inman J."/>
            <person name="Amedeo P."/>
            <person name="Hass B."/>
            <person name="Wortman J."/>
        </authorList>
    </citation>
    <scope>NUCLEOTIDE SEQUENCE [LARGE SCALE GENOMIC DNA]</scope>
    <source>
        <strain evidence="2">ATCC 50983 / TXsc</strain>
    </source>
</reference>